<name>A0A2R6X873_MARPO</name>
<keyword evidence="2" id="KW-1185">Reference proteome</keyword>
<dbReference type="EMBL" id="KZ772702">
    <property type="protein sequence ID" value="PTQ42305.1"/>
    <property type="molecule type" value="Genomic_DNA"/>
</dbReference>
<dbReference type="AlphaFoldDB" id="A0A2R6X873"/>
<evidence type="ECO:0000313" key="1">
    <source>
        <dbReference type="EMBL" id="PTQ42305.1"/>
    </source>
</evidence>
<gene>
    <name evidence="1" type="ORF">MARPO_0030s0050</name>
</gene>
<reference evidence="2" key="1">
    <citation type="journal article" date="2017" name="Cell">
        <title>Insights into land plant evolution garnered from the Marchantia polymorpha genome.</title>
        <authorList>
            <person name="Bowman J.L."/>
            <person name="Kohchi T."/>
            <person name="Yamato K.T."/>
            <person name="Jenkins J."/>
            <person name="Shu S."/>
            <person name="Ishizaki K."/>
            <person name="Yamaoka S."/>
            <person name="Nishihama R."/>
            <person name="Nakamura Y."/>
            <person name="Berger F."/>
            <person name="Adam C."/>
            <person name="Aki S.S."/>
            <person name="Althoff F."/>
            <person name="Araki T."/>
            <person name="Arteaga-Vazquez M.A."/>
            <person name="Balasubrmanian S."/>
            <person name="Barry K."/>
            <person name="Bauer D."/>
            <person name="Boehm C.R."/>
            <person name="Briginshaw L."/>
            <person name="Caballero-Perez J."/>
            <person name="Catarino B."/>
            <person name="Chen F."/>
            <person name="Chiyoda S."/>
            <person name="Chovatia M."/>
            <person name="Davies K.M."/>
            <person name="Delmans M."/>
            <person name="Demura T."/>
            <person name="Dierschke T."/>
            <person name="Dolan L."/>
            <person name="Dorantes-Acosta A.E."/>
            <person name="Eklund D.M."/>
            <person name="Florent S.N."/>
            <person name="Flores-Sandoval E."/>
            <person name="Fujiyama A."/>
            <person name="Fukuzawa H."/>
            <person name="Galik B."/>
            <person name="Grimanelli D."/>
            <person name="Grimwood J."/>
            <person name="Grossniklaus U."/>
            <person name="Hamada T."/>
            <person name="Haseloff J."/>
            <person name="Hetherington A.J."/>
            <person name="Higo A."/>
            <person name="Hirakawa Y."/>
            <person name="Hundley H.N."/>
            <person name="Ikeda Y."/>
            <person name="Inoue K."/>
            <person name="Inoue S.I."/>
            <person name="Ishida S."/>
            <person name="Jia Q."/>
            <person name="Kakita M."/>
            <person name="Kanazawa T."/>
            <person name="Kawai Y."/>
            <person name="Kawashima T."/>
            <person name="Kennedy M."/>
            <person name="Kinose K."/>
            <person name="Kinoshita T."/>
            <person name="Kohara Y."/>
            <person name="Koide E."/>
            <person name="Komatsu K."/>
            <person name="Kopischke S."/>
            <person name="Kubo M."/>
            <person name="Kyozuka J."/>
            <person name="Lagercrantz U."/>
            <person name="Lin S.S."/>
            <person name="Lindquist E."/>
            <person name="Lipzen A.M."/>
            <person name="Lu C.W."/>
            <person name="De Luna E."/>
            <person name="Martienssen R.A."/>
            <person name="Minamino N."/>
            <person name="Mizutani M."/>
            <person name="Mizutani M."/>
            <person name="Mochizuki N."/>
            <person name="Monte I."/>
            <person name="Mosher R."/>
            <person name="Nagasaki H."/>
            <person name="Nakagami H."/>
            <person name="Naramoto S."/>
            <person name="Nishitani K."/>
            <person name="Ohtani M."/>
            <person name="Okamoto T."/>
            <person name="Okumura M."/>
            <person name="Phillips J."/>
            <person name="Pollak B."/>
            <person name="Reinders A."/>
            <person name="Rovekamp M."/>
            <person name="Sano R."/>
            <person name="Sawa S."/>
            <person name="Schmid M.W."/>
            <person name="Shirakawa M."/>
            <person name="Solano R."/>
            <person name="Spunde A."/>
            <person name="Suetsugu N."/>
            <person name="Sugano S."/>
            <person name="Sugiyama A."/>
            <person name="Sun R."/>
            <person name="Suzuki Y."/>
            <person name="Takenaka M."/>
            <person name="Takezawa D."/>
            <person name="Tomogane H."/>
            <person name="Tsuzuki M."/>
            <person name="Ueda T."/>
            <person name="Umeda M."/>
            <person name="Ward J.M."/>
            <person name="Watanabe Y."/>
            <person name="Yazaki K."/>
            <person name="Yokoyama R."/>
            <person name="Yoshitake Y."/>
            <person name="Yotsui I."/>
            <person name="Zachgo S."/>
            <person name="Schmutz J."/>
        </authorList>
    </citation>
    <scope>NUCLEOTIDE SEQUENCE [LARGE SCALE GENOMIC DNA]</scope>
    <source>
        <strain evidence="2">Tak-1</strain>
    </source>
</reference>
<sequence length="68" mass="7789">MHFPSYSLHTTQIFTAKHNPCRHSSYSSSRFYPVQFLLSRSTKKCAQKACTARFLPTACKICTRNSSK</sequence>
<accession>A0A2R6X873</accession>
<evidence type="ECO:0000313" key="2">
    <source>
        <dbReference type="Proteomes" id="UP000244005"/>
    </source>
</evidence>
<proteinExistence type="predicted"/>
<protein>
    <submittedName>
        <fullName evidence="1">Uncharacterized protein</fullName>
    </submittedName>
</protein>
<dbReference type="Proteomes" id="UP000244005">
    <property type="component" value="Unassembled WGS sequence"/>
</dbReference>
<organism evidence="1 2">
    <name type="scientific">Marchantia polymorpha</name>
    <name type="common">Common liverwort</name>
    <name type="synonym">Marchantia aquatica</name>
    <dbReference type="NCBI Taxonomy" id="3197"/>
    <lineage>
        <taxon>Eukaryota</taxon>
        <taxon>Viridiplantae</taxon>
        <taxon>Streptophyta</taxon>
        <taxon>Embryophyta</taxon>
        <taxon>Marchantiophyta</taxon>
        <taxon>Marchantiopsida</taxon>
        <taxon>Marchantiidae</taxon>
        <taxon>Marchantiales</taxon>
        <taxon>Marchantiaceae</taxon>
        <taxon>Marchantia</taxon>
    </lineage>
</organism>